<dbReference type="EC" id="1.8.4.11" evidence="4"/>
<dbReference type="GO" id="GO:0008113">
    <property type="term" value="F:peptide-methionine (S)-S-oxide reductase activity"/>
    <property type="evidence" value="ECO:0007669"/>
    <property type="project" value="UniProtKB-UniRule"/>
</dbReference>
<protein>
    <recommendedName>
        <fullName evidence="4">Peptide methionine sulfoxide reductase MsrA</fullName>
        <shortName evidence="4">Protein-methionine-S-oxide reductase</shortName>
        <ecNumber evidence="4">1.8.4.11</ecNumber>
    </recommendedName>
    <alternativeName>
        <fullName evidence="4">Peptide-methionine (S)-S-oxide reductase</fullName>
        <shortName evidence="4">Peptide Met(O) reductase</shortName>
    </alternativeName>
</protein>
<dbReference type="InterPro" id="IPR002569">
    <property type="entry name" value="Met_Sox_Rdtase_MsrA_dom"/>
</dbReference>
<comment type="similarity">
    <text evidence="4">Belongs to the MsrA Met sulfoxide reductase family.</text>
</comment>
<dbReference type="InterPro" id="IPR050162">
    <property type="entry name" value="MsrA_MetSO_reductase"/>
</dbReference>
<dbReference type="GO" id="GO:0034599">
    <property type="term" value="P:cellular response to oxidative stress"/>
    <property type="evidence" value="ECO:0007669"/>
    <property type="project" value="TreeGrafter"/>
</dbReference>
<feature type="active site" evidence="4">
    <location>
        <position position="10"/>
    </location>
</feature>
<dbReference type="PANTHER" id="PTHR42799">
    <property type="entry name" value="MITOCHONDRIAL PEPTIDE METHIONINE SULFOXIDE REDUCTASE"/>
    <property type="match status" value="1"/>
</dbReference>
<evidence type="ECO:0000259" key="5">
    <source>
        <dbReference type="Pfam" id="PF01625"/>
    </source>
</evidence>
<comment type="catalytic activity">
    <reaction evidence="2 4">
        <text>L-methionyl-[protein] + [thioredoxin]-disulfide + H2O = L-methionyl-(S)-S-oxide-[protein] + [thioredoxin]-dithiol</text>
        <dbReference type="Rhea" id="RHEA:14217"/>
        <dbReference type="Rhea" id="RHEA-COMP:10698"/>
        <dbReference type="Rhea" id="RHEA-COMP:10700"/>
        <dbReference type="Rhea" id="RHEA-COMP:12313"/>
        <dbReference type="Rhea" id="RHEA-COMP:12315"/>
        <dbReference type="ChEBI" id="CHEBI:15377"/>
        <dbReference type="ChEBI" id="CHEBI:16044"/>
        <dbReference type="ChEBI" id="CHEBI:29950"/>
        <dbReference type="ChEBI" id="CHEBI:44120"/>
        <dbReference type="ChEBI" id="CHEBI:50058"/>
        <dbReference type="EC" id="1.8.4.11"/>
    </reaction>
</comment>
<evidence type="ECO:0000256" key="2">
    <source>
        <dbReference type="ARBA" id="ARBA00047806"/>
    </source>
</evidence>
<comment type="catalytic activity">
    <reaction evidence="3 4">
        <text>[thioredoxin]-disulfide + L-methionine + H2O = L-methionine (S)-S-oxide + [thioredoxin]-dithiol</text>
        <dbReference type="Rhea" id="RHEA:19993"/>
        <dbReference type="Rhea" id="RHEA-COMP:10698"/>
        <dbReference type="Rhea" id="RHEA-COMP:10700"/>
        <dbReference type="ChEBI" id="CHEBI:15377"/>
        <dbReference type="ChEBI" id="CHEBI:29950"/>
        <dbReference type="ChEBI" id="CHEBI:50058"/>
        <dbReference type="ChEBI" id="CHEBI:57844"/>
        <dbReference type="ChEBI" id="CHEBI:58772"/>
        <dbReference type="EC" id="1.8.4.11"/>
    </reaction>
</comment>
<dbReference type="PANTHER" id="PTHR42799:SF2">
    <property type="entry name" value="MITOCHONDRIAL PEPTIDE METHIONINE SULFOXIDE REDUCTASE"/>
    <property type="match status" value="1"/>
</dbReference>
<feature type="domain" description="Peptide methionine sulphoxide reductase MsrA" evidence="5">
    <location>
        <begin position="3"/>
        <end position="148"/>
    </location>
</feature>
<dbReference type="OrthoDB" id="4174719at2"/>
<sequence length="159" mass="18211">METIYVAGGCLWGVQYFFKEIPGIISTEAGRANGSSNILDGEYDGYAECVKLVFDSSICSTKDILAYLFEIIDPYSLDKQGFDVGKKYRTGIYSTSEKHLIEARDFLSQRKDKDKIVVEVMPLSNYIKSADEHQDHLDRFPEDFSYCHLDSDLMNKYRN</sequence>
<evidence type="ECO:0000256" key="4">
    <source>
        <dbReference type="HAMAP-Rule" id="MF_01401"/>
    </source>
</evidence>
<dbReference type="HAMAP" id="MF_01401">
    <property type="entry name" value="MsrA"/>
    <property type="match status" value="1"/>
</dbReference>
<dbReference type="GO" id="GO:0033744">
    <property type="term" value="F:L-methionine:thioredoxin-disulfide S-oxidoreductase activity"/>
    <property type="evidence" value="ECO:0007669"/>
    <property type="project" value="RHEA"/>
</dbReference>
<evidence type="ECO:0000313" key="6">
    <source>
        <dbReference type="EMBL" id="RGB77239.1"/>
    </source>
</evidence>
<evidence type="ECO:0000256" key="3">
    <source>
        <dbReference type="ARBA" id="ARBA00048782"/>
    </source>
</evidence>
<dbReference type="SUPFAM" id="SSF55068">
    <property type="entry name" value="Peptide methionine sulfoxide reductase"/>
    <property type="match status" value="1"/>
</dbReference>
<dbReference type="InterPro" id="IPR036509">
    <property type="entry name" value="Met_Sox_Rdtase_MsrA_sf"/>
</dbReference>
<dbReference type="Pfam" id="PF01625">
    <property type="entry name" value="PMSR"/>
    <property type="match status" value="1"/>
</dbReference>
<evidence type="ECO:0000256" key="1">
    <source>
        <dbReference type="ARBA" id="ARBA00023002"/>
    </source>
</evidence>
<evidence type="ECO:0000313" key="7">
    <source>
        <dbReference type="Proteomes" id="UP000261011"/>
    </source>
</evidence>
<name>A0A3E2TJX3_9FIRM</name>
<comment type="function">
    <text evidence="4">Has an important function as a repair enzyme for proteins that have been inactivated by oxidation. Catalyzes the reversible oxidation-reduction of methionine sulfoxide in proteins to methionine.</text>
</comment>
<gene>
    <name evidence="4" type="primary">msrA</name>
    <name evidence="6" type="ORF">DXA39_03195</name>
</gene>
<dbReference type="RefSeq" id="WP_117520926.1">
    <property type="nucleotide sequence ID" value="NZ_JAGGLS010000002.1"/>
</dbReference>
<dbReference type="EMBL" id="QVEU01000002">
    <property type="protein sequence ID" value="RGB77239.1"/>
    <property type="molecule type" value="Genomic_DNA"/>
</dbReference>
<reference evidence="6 7" key="1">
    <citation type="submission" date="2018-08" db="EMBL/GenBank/DDBJ databases">
        <title>A genome reference for cultivated species of the human gut microbiota.</title>
        <authorList>
            <person name="Zou Y."/>
            <person name="Xue W."/>
            <person name="Luo G."/>
        </authorList>
    </citation>
    <scope>NUCLEOTIDE SEQUENCE [LARGE SCALE GENOMIC DNA]</scope>
    <source>
        <strain evidence="6 7">OF01-3</strain>
    </source>
</reference>
<organism evidence="6 7">
    <name type="scientific">Anaerococcus nagyae</name>
    <dbReference type="NCBI Taxonomy" id="1755241"/>
    <lineage>
        <taxon>Bacteria</taxon>
        <taxon>Bacillati</taxon>
        <taxon>Bacillota</taxon>
        <taxon>Tissierellia</taxon>
        <taxon>Tissierellales</taxon>
        <taxon>Peptoniphilaceae</taxon>
        <taxon>Anaerococcus</taxon>
    </lineage>
</organism>
<keyword evidence="7" id="KW-1185">Reference proteome</keyword>
<keyword evidence="1 4" id="KW-0560">Oxidoreductase</keyword>
<dbReference type="GO" id="GO:0005737">
    <property type="term" value="C:cytoplasm"/>
    <property type="evidence" value="ECO:0007669"/>
    <property type="project" value="TreeGrafter"/>
</dbReference>
<dbReference type="NCBIfam" id="NF004038">
    <property type="entry name" value="PRK05528.1"/>
    <property type="match status" value="1"/>
</dbReference>
<dbReference type="Proteomes" id="UP000261011">
    <property type="component" value="Unassembled WGS sequence"/>
</dbReference>
<proteinExistence type="inferred from homology"/>
<dbReference type="AlphaFoldDB" id="A0A3E2TJX3"/>
<comment type="caution">
    <text evidence="6">The sequence shown here is derived from an EMBL/GenBank/DDBJ whole genome shotgun (WGS) entry which is preliminary data.</text>
</comment>
<accession>A0A3E2TJX3</accession>
<dbReference type="Gene3D" id="3.30.1060.10">
    <property type="entry name" value="Peptide methionine sulphoxide reductase MsrA"/>
    <property type="match status" value="1"/>
</dbReference>